<comment type="caution">
    <text evidence="7">The sequence shown here is derived from an EMBL/GenBank/DDBJ whole genome shotgun (WGS) entry which is preliminary data.</text>
</comment>
<accession>A0AA88LWE7</accession>
<dbReference type="Proteomes" id="UP001187315">
    <property type="component" value="Unassembled WGS sequence"/>
</dbReference>
<dbReference type="Pfam" id="PF00001">
    <property type="entry name" value="7tm_1"/>
    <property type="match status" value="1"/>
</dbReference>
<sequence length="139" mass="16193">MVLLQCLPDVYFEKTTQNRSQCFDTTTNTSMESYLKYSITQTITGFIIPLVLMVCCYGHMAVILTTRKDIGDTTLKLKCLRLVVILAMLFFICYIPFHIFRNLNLMTRISKMYNISMEAFRKDLRTRCDNTGEHHEDAP</sequence>
<keyword evidence="2 5" id="KW-0812">Transmembrane</keyword>
<gene>
    <name evidence="7" type="ORF">Q7C36_018993</name>
</gene>
<dbReference type="InterPro" id="IPR017452">
    <property type="entry name" value="GPCR_Rhodpsn_7TM"/>
</dbReference>
<evidence type="ECO:0000256" key="2">
    <source>
        <dbReference type="ARBA" id="ARBA00022692"/>
    </source>
</evidence>
<dbReference type="EMBL" id="JAVHJS010000020">
    <property type="protein sequence ID" value="KAK2825066.1"/>
    <property type="molecule type" value="Genomic_DNA"/>
</dbReference>
<protein>
    <recommendedName>
        <fullName evidence="6">G-protein coupled receptors family 1 profile domain-containing protein</fullName>
    </recommendedName>
</protein>
<dbReference type="InterPro" id="IPR027294">
    <property type="entry name" value="NPS_rcpt"/>
</dbReference>
<dbReference type="GO" id="GO:0008188">
    <property type="term" value="F:neuropeptide receptor activity"/>
    <property type="evidence" value="ECO:0007669"/>
    <property type="project" value="InterPro"/>
</dbReference>
<keyword evidence="8" id="KW-1185">Reference proteome</keyword>
<feature type="transmembrane region" description="Helical" evidence="5">
    <location>
        <begin position="43"/>
        <end position="67"/>
    </location>
</feature>
<dbReference type="PANTHER" id="PTHR24244:SF0">
    <property type="entry name" value="G-PROTEIN COUPLED RECEPTORS FAMILY 1 PROFILE DOMAIN-CONTAINING PROTEIN"/>
    <property type="match status" value="1"/>
</dbReference>
<evidence type="ECO:0000256" key="1">
    <source>
        <dbReference type="ARBA" id="ARBA00004370"/>
    </source>
</evidence>
<dbReference type="PANTHER" id="PTHR24244">
    <property type="entry name" value="NEUROPEPTIDE S RECEPTOR"/>
    <property type="match status" value="1"/>
</dbReference>
<evidence type="ECO:0000256" key="4">
    <source>
        <dbReference type="ARBA" id="ARBA00023136"/>
    </source>
</evidence>
<proteinExistence type="predicted"/>
<reference evidence="7" key="1">
    <citation type="submission" date="2023-08" db="EMBL/GenBank/DDBJ databases">
        <title>Pelteobagrus vachellii genome.</title>
        <authorList>
            <person name="Liu H."/>
        </authorList>
    </citation>
    <scope>NUCLEOTIDE SEQUENCE</scope>
    <source>
        <strain evidence="7">PRFRI_2022a</strain>
        <tissue evidence="7">Muscle</tissue>
    </source>
</reference>
<dbReference type="GO" id="GO:0016020">
    <property type="term" value="C:membrane"/>
    <property type="evidence" value="ECO:0007669"/>
    <property type="project" value="UniProtKB-SubCell"/>
</dbReference>
<keyword evidence="3 5" id="KW-1133">Transmembrane helix</keyword>
<dbReference type="AlphaFoldDB" id="A0AA88LWE7"/>
<name>A0AA88LWE7_TACVA</name>
<keyword evidence="4 5" id="KW-0472">Membrane</keyword>
<comment type="subcellular location">
    <subcellularLocation>
        <location evidence="1">Membrane</location>
    </subcellularLocation>
</comment>
<dbReference type="PRINTS" id="PR00237">
    <property type="entry name" value="GPCRRHODOPSN"/>
</dbReference>
<dbReference type="InterPro" id="IPR000276">
    <property type="entry name" value="GPCR_Rhodpsn"/>
</dbReference>
<dbReference type="PROSITE" id="PS50262">
    <property type="entry name" value="G_PROTEIN_RECEP_F1_2"/>
    <property type="match status" value="1"/>
</dbReference>
<feature type="domain" description="G-protein coupled receptors family 1 profile" evidence="6">
    <location>
        <begin position="1"/>
        <end position="100"/>
    </location>
</feature>
<evidence type="ECO:0000256" key="3">
    <source>
        <dbReference type="ARBA" id="ARBA00022989"/>
    </source>
</evidence>
<evidence type="ECO:0000313" key="8">
    <source>
        <dbReference type="Proteomes" id="UP001187315"/>
    </source>
</evidence>
<dbReference type="SUPFAM" id="SSF81321">
    <property type="entry name" value="Family A G protein-coupled receptor-like"/>
    <property type="match status" value="1"/>
</dbReference>
<evidence type="ECO:0000256" key="5">
    <source>
        <dbReference type="SAM" id="Phobius"/>
    </source>
</evidence>
<dbReference type="Gene3D" id="1.20.1070.10">
    <property type="entry name" value="Rhodopsin 7-helix transmembrane proteins"/>
    <property type="match status" value="1"/>
</dbReference>
<organism evidence="7 8">
    <name type="scientific">Tachysurus vachellii</name>
    <name type="common">Darkbarbel catfish</name>
    <name type="synonym">Pelteobagrus vachellii</name>
    <dbReference type="NCBI Taxonomy" id="175792"/>
    <lineage>
        <taxon>Eukaryota</taxon>
        <taxon>Metazoa</taxon>
        <taxon>Chordata</taxon>
        <taxon>Craniata</taxon>
        <taxon>Vertebrata</taxon>
        <taxon>Euteleostomi</taxon>
        <taxon>Actinopterygii</taxon>
        <taxon>Neopterygii</taxon>
        <taxon>Teleostei</taxon>
        <taxon>Ostariophysi</taxon>
        <taxon>Siluriformes</taxon>
        <taxon>Bagridae</taxon>
        <taxon>Tachysurus</taxon>
    </lineage>
</organism>
<evidence type="ECO:0000313" key="7">
    <source>
        <dbReference type="EMBL" id="KAK2825066.1"/>
    </source>
</evidence>
<feature type="transmembrane region" description="Helical" evidence="5">
    <location>
        <begin position="79"/>
        <end position="100"/>
    </location>
</feature>
<evidence type="ECO:0000259" key="6">
    <source>
        <dbReference type="PROSITE" id="PS50262"/>
    </source>
</evidence>